<dbReference type="HOGENOM" id="CLU_004880_1_0_6"/>
<organism evidence="2 3">
    <name type="scientific">Gynuella sunshinyii YC6258</name>
    <dbReference type="NCBI Taxonomy" id="1445510"/>
    <lineage>
        <taxon>Bacteria</taxon>
        <taxon>Pseudomonadati</taxon>
        <taxon>Pseudomonadota</taxon>
        <taxon>Gammaproteobacteria</taxon>
        <taxon>Oceanospirillales</taxon>
        <taxon>Saccharospirillaceae</taxon>
        <taxon>Gynuella</taxon>
    </lineage>
</organism>
<dbReference type="SMART" id="SM00490">
    <property type="entry name" value="HELICc"/>
    <property type="match status" value="1"/>
</dbReference>
<proteinExistence type="predicted"/>
<keyword evidence="2" id="KW-0378">Hydrolase</keyword>
<dbReference type="STRING" id="1445510.YC6258_00242"/>
<keyword evidence="2" id="KW-0347">Helicase</keyword>
<evidence type="ECO:0000313" key="3">
    <source>
        <dbReference type="Proteomes" id="UP000032266"/>
    </source>
</evidence>
<dbReference type="AlphaFoldDB" id="A0A0C5VPV7"/>
<keyword evidence="2" id="KW-0547">Nucleotide-binding</keyword>
<dbReference type="SUPFAM" id="SSF52540">
    <property type="entry name" value="P-loop containing nucleoside triphosphate hydrolases"/>
    <property type="match status" value="1"/>
</dbReference>
<protein>
    <submittedName>
        <fullName evidence="2">Lhr-like helicase</fullName>
    </submittedName>
</protein>
<dbReference type="Proteomes" id="UP000032266">
    <property type="component" value="Chromosome"/>
</dbReference>
<gene>
    <name evidence="2" type="ORF">YC6258_00242</name>
</gene>
<dbReference type="KEGG" id="gsn:YC6258_00242"/>
<evidence type="ECO:0000313" key="2">
    <source>
        <dbReference type="EMBL" id="AJQ92294.1"/>
    </source>
</evidence>
<sequence>MTDLIDKSQTEQEALEIFSDQLAKVVVREARGDDYYELENSPQHKFWLGRLLPEVDVNAISMDGLEQRLEPCAITVRFRHSKIASSRLRCKLKCSVWLYQVNSATWHKVNIESDLVEINIDSTESFATYAESEFSSLLHEHSGLEHFSARLDLEVVASTEECWEISLSLVNCGDSSRDDRHVDTRLYEAELSIHDIDLVPYEIEALPDSYRYNRFADAYGTNCGVVFDFKEKTLTTSDVTVVDRHRPDYWGGDSEPPNLRFDHLQSASNVLSVCRNIIDSADKWRSSNWSKEVLRARSEHERWTDEMLSQAVMDSSKFDDELSRLRQGLVLLESNSGLLKSIIYMNTAMEMIGTRKGYTSWRPFQFSFLLANLSSIINTAEDSDIVDVVWFATGGGKTETYLGLLVTAMFHDRLTGKSTGITAWTRFPLRMLSLQQTQRFADAIAAAEIVRSENHIDGDEFSLGFFIGSKATPNRIYDSPKKDDPSTPNINDPSSFNKYSSVLEKCPFCGNRSVGVKFDRVLWKTDLFCKNTDCIKYNSKIPIHIVDHEIYRFLPTIVVGTLDKAAQLHMNSGMSCFTGAPWGICSEPGHGHTYAPRSDFRNGCLVWECNAQVNPLPMPADKYPPRFRLQDELHLLRDSLGAVDSHYESLYDHLSEQVTGGKSKILASSATLNGYEKQTEELYMRGARLFPSVDPKQGQGLWSTESNNLMRKYIGIAPRGLTLEWVTEQIVSITQSIIREMISDPSGTCSKLGVDEMWAELIINLYGTELVYGNTLRDIEAVNRSGELQQLIANRQVNWESLTSKVQFDEVSEVLKRLQSPEDDFYERIHAITASSMISHGVDVDRLNLMIMMGLPLGTSDFIQATARVGRRYPGIVFVVHKIARERDAQVYRLFENFVNQADRFVEPIPITRKSKRVLSRTLSGIALSRITAYYEKISGRSLQSTSSLRNFVTSDAFDVQIEIDEITKTLGFTGKMDASLRSEVASWYQEFINILLSNSQDHKFPSDCIPGGEKPMLSLRDVDSQVPIFGRRL</sequence>
<dbReference type="Gene3D" id="3.40.50.300">
    <property type="entry name" value="P-loop containing nucleotide triphosphate hydrolases"/>
    <property type="match status" value="1"/>
</dbReference>
<dbReference type="PATRIC" id="fig|1445510.3.peg.235"/>
<reference evidence="2 3" key="1">
    <citation type="submission" date="2014-01" db="EMBL/GenBank/DDBJ databases">
        <title>Full genme sequencing of cellulolytic bacterium Gynuella sunshinyii YC6258T gen. nov., sp. nov.</title>
        <authorList>
            <person name="Khan H."/>
            <person name="Chung E.J."/>
            <person name="Chung Y.R."/>
        </authorList>
    </citation>
    <scope>NUCLEOTIDE SEQUENCE [LARGE SCALE GENOMIC DNA]</scope>
    <source>
        <strain evidence="2 3">YC6258</strain>
    </source>
</reference>
<evidence type="ECO:0000259" key="1">
    <source>
        <dbReference type="SMART" id="SM00490"/>
    </source>
</evidence>
<name>A0A0C5VPV7_9GAMM</name>
<dbReference type="CDD" id="cd18785">
    <property type="entry name" value="SF2_C"/>
    <property type="match status" value="1"/>
</dbReference>
<accession>A0A0C5VPV7</accession>
<dbReference type="Pfam" id="PF00271">
    <property type="entry name" value="Helicase_C"/>
    <property type="match status" value="1"/>
</dbReference>
<dbReference type="InterPro" id="IPR001650">
    <property type="entry name" value="Helicase_C-like"/>
</dbReference>
<dbReference type="InterPro" id="IPR027417">
    <property type="entry name" value="P-loop_NTPase"/>
</dbReference>
<keyword evidence="3" id="KW-1185">Reference proteome</keyword>
<dbReference type="EMBL" id="CP007142">
    <property type="protein sequence ID" value="AJQ92294.1"/>
    <property type="molecule type" value="Genomic_DNA"/>
</dbReference>
<dbReference type="RefSeq" id="WP_052829972.1">
    <property type="nucleotide sequence ID" value="NZ_CP007142.1"/>
</dbReference>
<keyword evidence="2" id="KW-0067">ATP-binding</keyword>
<dbReference type="GO" id="GO:0004386">
    <property type="term" value="F:helicase activity"/>
    <property type="evidence" value="ECO:0007669"/>
    <property type="project" value="UniProtKB-KW"/>
</dbReference>
<feature type="domain" description="Helicase C-terminal" evidence="1">
    <location>
        <begin position="786"/>
        <end position="873"/>
    </location>
</feature>